<comment type="caution">
    <text evidence="8">The sequence shown here is derived from an EMBL/GenBank/DDBJ whole genome shotgun (WGS) entry which is preliminary data.</text>
</comment>
<dbReference type="NCBIfam" id="TIGR01730">
    <property type="entry name" value="RND_mfp"/>
    <property type="match status" value="1"/>
</dbReference>
<dbReference type="InterPro" id="IPR058791">
    <property type="entry name" value="3HB_CusB"/>
</dbReference>
<feature type="domain" description="CusB-like three alpha-helical bundle" evidence="5">
    <location>
        <begin position="161"/>
        <end position="207"/>
    </location>
</feature>
<dbReference type="RefSeq" id="WP_192509851.1">
    <property type="nucleotide sequence ID" value="NZ_AQGV01000015.1"/>
</dbReference>
<dbReference type="Pfam" id="PF19335">
    <property type="entry name" value="HMBD"/>
    <property type="match status" value="1"/>
</dbReference>
<evidence type="ECO:0000259" key="5">
    <source>
        <dbReference type="Pfam" id="PF25869"/>
    </source>
</evidence>
<accession>A0ABR9EK53</accession>
<organism evidence="8 9">
    <name type="scientific">Pseudoalteromonas aurantia 208</name>
    <dbReference type="NCBI Taxonomy" id="1314867"/>
    <lineage>
        <taxon>Bacteria</taxon>
        <taxon>Pseudomonadati</taxon>
        <taxon>Pseudomonadota</taxon>
        <taxon>Gammaproteobacteria</taxon>
        <taxon>Alteromonadales</taxon>
        <taxon>Pseudoalteromonadaceae</taxon>
        <taxon>Pseudoalteromonas</taxon>
    </lineage>
</organism>
<dbReference type="InterPro" id="IPR021647">
    <property type="entry name" value="CusF_Ec"/>
</dbReference>
<comment type="similarity">
    <text evidence="1">Belongs to the membrane fusion protein (MFP) (TC 8.A.1) family.</text>
</comment>
<dbReference type="InterPro" id="IPR058790">
    <property type="entry name" value="BSH_CusB"/>
</dbReference>
<dbReference type="InterPro" id="IPR006143">
    <property type="entry name" value="RND_pump_MFP"/>
</dbReference>
<dbReference type="Proteomes" id="UP000615755">
    <property type="component" value="Unassembled WGS sequence"/>
</dbReference>
<dbReference type="InterPro" id="IPR051909">
    <property type="entry name" value="MFP_Cation_Efflux"/>
</dbReference>
<sequence>MNSKVTFIVGIFLGAGFTYSIVNWIASSTYLDASVNNSEPQPLYWVAPMDDNYRRDKPGLSPMGMDLVPVYANEGNQESVSPGTVMIDPSVINNLGVRTAPVQRKAWQQQIETVGYVQYDEDSMVHIHPRVEGWIETLYVKSAGDKVSQGQPLYTLYSPQLVNAQEEYLIALKRNNQTLMSAAADRLRALQLSDEFIERLKKRQKIRQSITFYASQSGVVDVLKIREGFYVQPGTTLMSLATLDQVWVEAEVFERDTAFIELGLPVTMTLDYLPNKQWGGKVDYIYPSLNATTRTLRVRLRFDNPQQQLKPNMFAQVSIATKPQPAQLHVPKEAVIRTGKQDRVVLALGDGKFKSVVVTVGSVKHDFIQIIDGLVEGDEVVTSAHFLIDSESSKNSDFMRMHHDDVNNTVSVQAKVLSIDTEKQQLTLDHGAIEAWRWPPMVMDFTVSTAVDMVQLDEGKQYVFEIEKNHNSEYKITHFSPVTDNAQVQSATVTGRVNTIDTVTRVINISRGPIAKWQRDAATMDFVLADDVDITSLEPEQNITFTFEVRDDLVVVDFSDQSATERGDEKNGMNTMEGMQHD</sequence>
<dbReference type="Pfam" id="PF11604">
    <property type="entry name" value="CusF_Ec"/>
    <property type="match status" value="2"/>
</dbReference>
<dbReference type="Pfam" id="PF25869">
    <property type="entry name" value="3HB_CusB"/>
    <property type="match status" value="1"/>
</dbReference>
<dbReference type="PANTHER" id="PTHR30097">
    <property type="entry name" value="CATION EFFLUX SYSTEM PROTEIN CUSB"/>
    <property type="match status" value="1"/>
</dbReference>
<feature type="domain" description="CusB-like barrel-sandwich hybrid" evidence="6">
    <location>
        <begin position="125"/>
        <end position="240"/>
    </location>
</feature>
<dbReference type="Gene3D" id="2.40.50.320">
    <property type="entry name" value="Copper binding periplasmic protein CusF"/>
    <property type="match status" value="2"/>
</dbReference>
<feature type="region of interest" description="Disordered" evidence="3">
    <location>
        <begin position="560"/>
        <end position="582"/>
    </location>
</feature>
<feature type="domain" description="Heavy metal binding" evidence="4">
    <location>
        <begin position="44"/>
        <end position="70"/>
    </location>
</feature>
<dbReference type="SUPFAM" id="SSF111369">
    <property type="entry name" value="HlyD-like secretion proteins"/>
    <property type="match status" value="1"/>
</dbReference>
<dbReference type="InterPro" id="IPR045800">
    <property type="entry name" value="HMBD"/>
</dbReference>
<keyword evidence="9" id="KW-1185">Reference proteome</keyword>
<reference evidence="8 9" key="1">
    <citation type="submission" date="2015-03" db="EMBL/GenBank/DDBJ databases">
        <title>Genome sequence of Pseudoalteromonas aurantia.</title>
        <authorList>
            <person name="Xie B.-B."/>
            <person name="Rong J.-C."/>
            <person name="Qin Q.-L."/>
            <person name="Zhang Y.-Z."/>
        </authorList>
    </citation>
    <scope>NUCLEOTIDE SEQUENCE [LARGE SCALE GENOMIC DNA]</scope>
    <source>
        <strain evidence="8 9">208</strain>
    </source>
</reference>
<protein>
    <submittedName>
        <fullName evidence="8">Cu(I)/Ag(I) efflux system membrane protein CusB/SilB</fullName>
    </submittedName>
</protein>
<dbReference type="Gene3D" id="6.10.140.730">
    <property type="match status" value="1"/>
</dbReference>
<evidence type="ECO:0000256" key="1">
    <source>
        <dbReference type="ARBA" id="ARBA00009477"/>
    </source>
</evidence>
<evidence type="ECO:0000313" key="9">
    <source>
        <dbReference type="Proteomes" id="UP000615755"/>
    </source>
</evidence>
<dbReference type="InterPro" id="IPR042230">
    <property type="entry name" value="CusF_sf"/>
</dbReference>
<feature type="domain" description="CusB-like beta-barrel" evidence="7">
    <location>
        <begin position="245"/>
        <end position="321"/>
    </location>
</feature>
<dbReference type="Gene3D" id="2.40.420.20">
    <property type="match status" value="1"/>
</dbReference>
<evidence type="ECO:0000256" key="3">
    <source>
        <dbReference type="SAM" id="MobiDB-lite"/>
    </source>
</evidence>
<dbReference type="PANTHER" id="PTHR30097:SF15">
    <property type="entry name" value="CATION EFFLUX SYSTEM PROTEIN CUSB"/>
    <property type="match status" value="1"/>
</dbReference>
<evidence type="ECO:0000313" key="8">
    <source>
        <dbReference type="EMBL" id="MBE0370804.1"/>
    </source>
</evidence>
<dbReference type="Gene3D" id="2.40.30.170">
    <property type="match status" value="1"/>
</dbReference>
<evidence type="ECO:0000256" key="2">
    <source>
        <dbReference type="ARBA" id="ARBA00022448"/>
    </source>
</evidence>
<dbReference type="InterPro" id="IPR058792">
    <property type="entry name" value="Beta-barrel_RND_2"/>
</dbReference>
<evidence type="ECO:0000259" key="4">
    <source>
        <dbReference type="Pfam" id="PF19335"/>
    </source>
</evidence>
<dbReference type="Pfam" id="PF25954">
    <property type="entry name" value="Beta-barrel_RND_2"/>
    <property type="match status" value="1"/>
</dbReference>
<proteinExistence type="inferred from homology"/>
<keyword evidence="2" id="KW-0813">Transport</keyword>
<evidence type="ECO:0000259" key="6">
    <source>
        <dbReference type="Pfam" id="PF25919"/>
    </source>
</evidence>
<evidence type="ECO:0000259" key="7">
    <source>
        <dbReference type="Pfam" id="PF25954"/>
    </source>
</evidence>
<name>A0ABR9EK53_9GAMM</name>
<dbReference type="EMBL" id="AQGV01000015">
    <property type="protein sequence ID" value="MBE0370804.1"/>
    <property type="molecule type" value="Genomic_DNA"/>
</dbReference>
<dbReference type="Pfam" id="PF25919">
    <property type="entry name" value="BSH_CusB"/>
    <property type="match status" value="1"/>
</dbReference>
<gene>
    <name evidence="8" type="primary">cusB</name>
    <name evidence="8" type="ORF">PAUR_b0905</name>
</gene>